<evidence type="ECO:0000256" key="3">
    <source>
        <dbReference type="ARBA" id="ARBA00022763"/>
    </source>
</evidence>
<dbReference type="InterPro" id="IPR004603">
    <property type="entry name" value="DNA_mismatch_endonuc_vsr"/>
</dbReference>
<dbReference type="GO" id="GO:0006298">
    <property type="term" value="P:mismatch repair"/>
    <property type="evidence" value="ECO:0007669"/>
    <property type="project" value="InterPro"/>
</dbReference>
<keyword evidence="3" id="KW-0227">DNA damage</keyword>
<organism evidence="7 8">
    <name type="scientific">candidate division WWE3 bacterium GW2011_GWF1_42_14</name>
    <dbReference type="NCBI Taxonomy" id="1619138"/>
    <lineage>
        <taxon>Bacteria</taxon>
        <taxon>Katanobacteria</taxon>
    </lineage>
</organism>
<dbReference type="AlphaFoldDB" id="A0A0G0YRI8"/>
<evidence type="ECO:0000256" key="6">
    <source>
        <dbReference type="ARBA" id="ARBA00029466"/>
    </source>
</evidence>
<evidence type="ECO:0000256" key="1">
    <source>
        <dbReference type="ARBA" id="ARBA00022722"/>
    </source>
</evidence>
<evidence type="ECO:0000256" key="2">
    <source>
        <dbReference type="ARBA" id="ARBA00022759"/>
    </source>
</evidence>
<comment type="caution">
    <text evidence="7">The sequence shown here is derived from an EMBL/GenBank/DDBJ whole genome shotgun (WGS) entry which is preliminary data.</text>
</comment>
<dbReference type="PATRIC" id="fig|1619138.3.peg.246"/>
<dbReference type="InterPro" id="IPR011335">
    <property type="entry name" value="Restrct_endonuc-II-like"/>
</dbReference>
<dbReference type="Proteomes" id="UP000033847">
    <property type="component" value="Unassembled WGS sequence"/>
</dbReference>
<dbReference type="SUPFAM" id="SSF52980">
    <property type="entry name" value="Restriction endonuclease-like"/>
    <property type="match status" value="1"/>
</dbReference>
<accession>A0A0G0YRI8</accession>
<keyword evidence="2 7" id="KW-0255">Endonuclease</keyword>
<keyword evidence="5" id="KW-0234">DNA repair</keyword>
<evidence type="ECO:0000313" key="8">
    <source>
        <dbReference type="Proteomes" id="UP000033847"/>
    </source>
</evidence>
<proteinExistence type="inferred from homology"/>
<comment type="similarity">
    <text evidence="6">Belongs to the Vsr family.</text>
</comment>
<dbReference type="CDD" id="cd00221">
    <property type="entry name" value="Vsr"/>
    <property type="match status" value="1"/>
</dbReference>
<dbReference type="GO" id="GO:0004519">
    <property type="term" value="F:endonuclease activity"/>
    <property type="evidence" value="ECO:0007669"/>
    <property type="project" value="UniProtKB-KW"/>
</dbReference>
<reference evidence="7 8" key="1">
    <citation type="journal article" date="2015" name="Nature">
        <title>rRNA introns, odd ribosomes, and small enigmatic genomes across a large radiation of phyla.</title>
        <authorList>
            <person name="Brown C.T."/>
            <person name="Hug L.A."/>
            <person name="Thomas B.C."/>
            <person name="Sharon I."/>
            <person name="Castelle C.J."/>
            <person name="Singh A."/>
            <person name="Wilkins M.J."/>
            <person name="Williams K.H."/>
            <person name="Banfield J.F."/>
        </authorList>
    </citation>
    <scope>NUCLEOTIDE SEQUENCE [LARGE SCALE GENOMIC DNA]</scope>
</reference>
<keyword evidence="1" id="KW-0540">Nuclease</keyword>
<gene>
    <name evidence="7" type="ORF">UV00_C0003G0109</name>
</gene>
<dbReference type="Gene3D" id="3.40.960.10">
    <property type="entry name" value="VSR Endonuclease"/>
    <property type="match status" value="1"/>
</dbReference>
<dbReference type="EMBL" id="LCCU01000003">
    <property type="protein sequence ID" value="KKS39277.1"/>
    <property type="molecule type" value="Genomic_DNA"/>
</dbReference>
<evidence type="ECO:0000256" key="5">
    <source>
        <dbReference type="ARBA" id="ARBA00023204"/>
    </source>
</evidence>
<protein>
    <submittedName>
        <fullName evidence="7">Vsr domain protein T:G mismatch repair endonuclease</fullName>
    </submittedName>
</protein>
<keyword evidence="4" id="KW-0378">Hydrolase</keyword>
<evidence type="ECO:0000256" key="4">
    <source>
        <dbReference type="ARBA" id="ARBA00022801"/>
    </source>
</evidence>
<dbReference type="NCBIfam" id="TIGR00632">
    <property type="entry name" value="vsr"/>
    <property type="match status" value="1"/>
</dbReference>
<evidence type="ECO:0000313" key="7">
    <source>
        <dbReference type="EMBL" id="KKS39277.1"/>
    </source>
</evidence>
<sequence length="126" mass="14857">MARIKAEDTKPEKILFVIAESLGIPYEKHYKIIGKPDVVFPKQKIAVFVDGEFWHGKSFSKWKNNISEFWLQKISDNRKRDRKVNKLLRNDGWSVVRIWGKEITKDSEKVKRKLAKSLLLLVRVSF</sequence>
<dbReference type="GO" id="GO:0016787">
    <property type="term" value="F:hydrolase activity"/>
    <property type="evidence" value="ECO:0007669"/>
    <property type="project" value="UniProtKB-KW"/>
</dbReference>
<dbReference type="Pfam" id="PF03852">
    <property type="entry name" value="Vsr"/>
    <property type="match status" value="1"/>
</dbReference>
<name>A0A0G0YRI8_UNCKA</name>